<evidence type="ECO:0000313" key="2">
    <source>
        <dbReference type="Proteomes" id="UP001491691"/>
    </source>
</evidence>
<protein>
    <submittedName>
        <fullName evidence="1">Replisome organizer</fullName>
    </submittedName>
</protein>
<keyword evidence="2" id="KW-1185">Reference proteome</keyword>
<dbReference type="Proteomes" id="UP001491691">
    <property type="component" value="Unassembled WGS sequence"/>
</dbReference>
<feature type="non-terminal residue" evidence="1">
    <location>
        <position position="1"/>
    </location>
</feature>
<accession>A0ABV1J3B0</accession>
<proteinExistence type="predicted"/>
<reference evidence="1 2" key="1">
    <citation type="submission" date="2024-04" db="EMBL/GenBank/DDBJ databases">
        <title>Human intestinal bacterial collection.</title>
        <authorList>
            <person name="Pauvert C."/>
            <person name="Hitch T.C.A."/>
            <person name="Clavel T."/>
        </authorList>
    </citation>
    <scope>NUCLEOTIDE SEQUENCE [LARGE SCALE GENOMIC DNA]</scope>
    <source>
        <strain evidence="1 2">CLA-SR-H019</strain>
    </source>
</reference>
<name>A0ABV1J3B0_9FIRM</name>
<evidence type="ECO:0000313" key="1">
    <source>
        <dbReference type="EMBL" id="MEQ3347638.1"/>
    </source>
</evidence>
<comment type="caution">
    <text evidence="1">The sequence shown here is derived from an EMBL/GenBank/DDBJ whole genome shotgun (WGS) entry which is preliminary data.</text>
</comment>
<organism evidence="1 2">
    <name type="scientific">Peptoniphilus senegalensis</name>
    <dbReference type="NCBI Taxonomy" id="1465757"/>
    <lineage>
        <taxon>Bacteria</taxon>
        <taxon>Bacillati</taxon>
        <taxon>Bacillota</taxon>
        <taxon>Tissierellia</taxon>
        <taxon>Tissierellales</taxon>
        <taxon>Peptoniphilaceae</taxon>
        <taxon>Peptoniphilus</taxon>
    </lineage>
</organism>
<gene>
    <name evidence="1" type="ORF">AAA073_09380</name>
</gene>
<sequence>SETASTRRSRKSRELKMLQCNTNATHKQQKCNGEIEIEKDIEIDKEREGEIDKKSTPIFYGEFKNVRLSKEEYKKLNEKLNSHTDIMINKLSRYMESRGKTYQNHYATILNWYEEDKDKLRQKGLNKKMNYDVGEYL</sequence>
<dbReference type="EMBL" id="JBBNPP010000056">
    <property type="protein sequence ID" value="MEQ3347638.1"/>
    <property type="molecule type" value="Genomic_DNA"/>
</dbReference>